<reference evidence="3" key="1">
    <citation type="journal article" date="2020" name="Int. J. Syst. Evol. Microbiol.">
        <title>Alteromonas alba sp. nov., a marine bacterium isolated from the seawater of the West Pacific Ocean.</title>
        <authorList>
            <person name="Sun C."/>
            <person name="Wu Y.-H."/>
            <person name="Xamxidin M."/>
            <person name="Cheng H."/>
            <person name="Xu X.-W."/>
        </authorList>
    </citation>
    <scope>NUCLEOTIDE SEQUENCE [LARGE SCALE GENOMIC DNA]</scope>
    <source>
        <strain evidence="3">9a2</strain>
    </source>
</reference>
<evidence type="ECO:0000256" key="1">
    <source>
        <dbReference type="SAM" id="MobiDB-lite"/>
    </source>
</evidence>
<organism evidence="2 3">
    <name type="scientific">Alteromonas gracilis</name>
    <dbReference type="NCBI Taxonomy" id="1479524"/>
    <lineage>
        <taxon>Bacteria</taxon>
        <taxon>Pseudomonadati</taxon>
        <taxon>Pseudomonadota</taxon>
        <taxon>Gammaproteobacteria</taxon>
        <taxon>Alteromonadales</taxon>
        <taxon>Alteromonadaceae</taxon>
        <taxon>Alteromonas/Salinimonas group</taxon>
        <taxon>Alteromonas</taxon>
    </lineage>
</organism>
<evidence type="ECO:0000313" key="2">
    <source>
        <dbReference type="EMBL" id="PRO67725.1"/>
    </source>
</evidence>
<dbReference type="EMBL" id="PVNO01000030">
    <property type="protein sequence ID" value="PRO67725.1"/>
    <property type="molecule type" value="Genomic_DNA"/>
</dbReference>
<name>A0ABX5CM50_9ALTE</name>
<comment type="caution">
    <text evidence="2">The sequence shown here is derived from an EMBL/GenBank/DDBJ whole genome shotgun (WGS) entry which is preliminary data.</text>
</comment>
<gene>
    <name evidence="2" type="ORF">C6Y39_16110</name>
</gene>
<protein>
    <submittedName>
        <fullName evidence="2">Uncharacterized protein</fullName>
    </submittedName>
</protein>
<feature type="region of interest" description="Disordered" evidence="1">
    <location>
        <begin position="24"/>
        <end position="78"/>
    </location>
</feature>
<accession>A0ABX5CM50</accession>
<proteinExistence type="predicted"/>
<evidence type="ECO:0000313" key="3">
    <source>
        <dbReference type="Proteomes" id="UP000239539"/>
    </source>
</evidence>
<keyword evidence="3" id="KW-1185">Reference proteome</keyword>
<dbReference type="Proteomes" id="UP000239539">
    <property type="component" value="Unassembled WGS sequence"/>
</dbReference>
<sequence>MTELTANVIDFDLPYEDLILPSAESDSSELDSDETLLSGSNNQIADISKEGSGDINAPSPTESEVLKTAMDKLPPLDI</sequence>